<protein>
    <recommendedName>
        <fullName evidence="3">DUF4773 domain-containing protein</fullName>
    </recommendedName>
</protein>
<evidence type="ECO:0000256" key="1">
    <source>
        <dbReference type="SAM" id="SignalP"/>
    </source>
</evidence>
<evidence type="ECO:0000313" key="2">
    <source>
        <dbReference type="EMBL" id="JAC04807.1"/>
    </source>
</evidence>
<evidence type="ECO:0008006" key="3">
    <source>
        <dbReference type="Google" id="ProtNLM"/>
    </source>
</evidence>
<accession>W8C9Y7</accession>
<feature type="non-terminal residue" evidence="2">
    <location>
        <position position="161"/>
    </location>
</feature>
<reference evidence="2" key="1">
    <citation type="submission" date="2013-07" db="EMBL/GenBank/DDBJ databases">
        <authorList>
            <person name="Geib S."/>
        </authorList>
    </citation>
    <scope>NUCLEOTIDE SEQUENCE</scope>
</reference>
<reference evidence="2" key="2">
    <citation type="journal article" date="2014" name="BMC Genomics">
        <title>A genomic perspective to assessing quality of mass-reared SIT flies used in Mediterranean fruit fly (Ceratitis capitata) eradication in California.</title>
        <authorList>
            <person name="Calla B."/>
            <person name="Hall B."/>
            <person name="Hou S."/>
            <person name="Geib S.M."/>
        </authorList>
    </citation>
    <scope>NUCLEOTIDE SEQUENCE</scope>
</reference>
<dbReference type="EMBL" id="GAMC01001750">
    <property type="protein sequence ID" value="JAC04806.1"/>
    <property type="molecule type" value="mRNA"/>
</dbReference>
<name>W8C9Y7_CERCA</name>
<dbReference type="AlphaFoldDB" id="W8C9Y7"/>
<keyword evidence="1" id="KW-0732">Signal</keyword>
<sequence>MHNYSKYILILCFTLATPLNTSRWQHAYKCNFNAISPHCCVDASKIIDLLDSQVCLVEDHSHGEPLRYSITIDDFPVCTVYRSGACIHDAEICVLLRPHIYICQTSFTLIFKNRIAEWCFSSYLKIYSIKMYKYPKLCGYFTENYFLLPRIVQDLLIDLGY</sequence>
<feature type="chain" id="PRO_5007737263" description="DUF4773 domain-containing protein" evidence="1">
    <location>
        <begin position="22"/>
        <end position="161"/>
    </location>
</feature>
<dbReference type="EMBL" id="GAMC01001749">
    <property type="protein sequence ID" value="JAC04807.1"/>
    <property type="molecule type" value="mRNA"/>
</dbReference>
<proteinExistence type="evidence at transcript level"/>
<dbReference type="OrthoDB" id="7924852at2759"/>
<feature type="signal peptide" evidence="1">
    <location>
        <begin position="1"/>
        <end position="21"/>
    </location>
</feature>
<organism evidence="2">
    <name type="scientific">Ceratitis capitata</name>
    <name type="common">Mediterranean fruit fly</name>
    <name type="synonym">Tephritis capitata</name>
    <dbReference type="NCBI Taxonomy" id="7213"/>
    <lineage>
        <taxon>Eukaryota</taxon>
        <taxon>Metazoa</taxon>
        <taxon>Ecdysozoa</taxon>
        <taxon>Arthropoda</taxon>
        <taxon>Hexapoda</taxon>
        <taxon>Insecta</taxon>
        <taxon>Pterygota</taxon>
        <taxon>Neoptera</taxon>
        <taxon>Endopterygota</taxon>
        <taxon>Diptera</taxon>
        <taxon>Brachycera</taxon>
        <taxon>Muscomorpha</taxon>
        <taxon>Tephritoidea</taxon>
        <taxon>Tephritidae</taxon>
        <taxon>Ceratitis</taxon>
        <taxon>Ceratitis</taxon>
    </lineage>
</organism>